<dbReference type="GO" id="GO:0050380">
    <property type="term" value="F:undecaprenyl-diphosphatase activity"/>
    <property type="evidence" value="ECO:0007669"/>
    <property type="project" value="UniProtKB-UniRule"/>
</dbReference>
<dbReference type="EMBL" id="BAABKX010000001">
    <property type="protein sequence ID" value="GAA5045412.1"/>
    <property type="molecule type" value="Genomic_DNA"/>
</dbReference>
<sequence>MSNRSLVVALVAGILQGIFEWLPISSEGNLVLFLTATGENPAFAVQFALFLHVGTALSATVYYRDDVTKIVQSVPNWRPSSAFHSGSAEQSFLAVATLVSGVVGVVVYRTLDAVVSELAGGMFVALIGVLLVGTGALLKTADGMKLGNQLGMRESPTLIDAVLVGTLQGVAILPGVSRSGTTTSVLLFRGFDGGSAFRLSFLLSIPAALGAGSLTVLNSGVPEIQLSTAATVIGVSALVGYLAIDGLLWVVERVAFWVVCVALGALAVLGGFVVVL</sequence>
<evidence type="ECO:0000256" key="8">
    <source>
        <dbReference type="ARBA" id="ARBA00022989"/>
    </source>
</evidence>
<feature type="transmembrane region" description="Helical" evidence="12">
    <location>
        <begin position="117"/>
        <end position="138"/>
    </location>
</feature>
<feature type="transmembrane region" description="Helical" evidence="12">
    <location>
        <begin position="92"/>
        <end position="111"/>
    </location>
</feature>
<proteinExistence type="inferred from homology"/>
<comment type="function">
    <text evidence="12">Catalyzes the dephosphorylation of undecaprenyl diphosphate (UPP).</text>
</comment>
<evidence type="ECO:0000256" key="1">
    <source>
        <dbReference type="ARBA" id="ARBA00004651"/>
    </source>
</evidence>
<dbReference type="Pfam" id="PF02673">
    <property type="entry name" value="BacA"/>
    <property type="match status" value="1"/>
</dbReference>
<dbReference type="EC" id="3.6.1.27" evidence="3 12"/>
<keyword evidence="14" id="KW-1185">Reference proteome</keyword>
<dbReference type="PANTHER" id="PTHR30622:SF2">
    <property type="entry name" value="UNDECAPRENYL-DIPHOSPHATASE"/>
    <property type="match status" value="1"/>
</dbReference>
<dbReference type="RefSeq" id="WP_227776123.1">
    <property type="nucleotide sequence ID" value="NZ_BAABKX010000001.1"/>
</dbReference>
<evidence type="ECO:0000256" key="3">
    <source>
        <dbReference type="ARBA" id="ARBA00012374"/>
    </source>
</evidence>
<evidence type="ECO:0000313" key="13">
    <source>
        <dbReference type="EMBL" id="GAA5045412.1"/>
    </source>
</evidence>
<dbReference type="Proteomes" id="UP001501729">
    <property type="component" value="Unassembled WGS sequence"/>
</dbReference>
<keyword evidence="7 12" id="KW-0378">Hydrolase</keyword>
<evidence type="ECO:0000256" key="9">
    <source>
        <dbReference type="ARBA" id="ARBA00023136"/>
    </source>
</evidence>
<feature type="transmembrane region" description="Helical" evidence="12">
    <location>
        <begin position="196"/>
        <end position="217"/>
    </location>
</feature>
<name>A0AAV3UES6_9EURY</name>
<organism evidence="13 14">
    <name type="scientific">Haladaptatus pallidirubidus</name>
    <dbReference type="NCBI Taxonomy" id="1008152"/>
    <lineage>
        <taxon>Archaea</taxon>
        <taxon>Methanobacteriati</taxon>
        <taxon>Methanobacteriota</taxon>
        <taxon>Stenosarchaea group</taxon>
        <taxon>Halobacteria</taxon>
        <taxon>Halobacteriales</taxon>
        <taxon>Haladaptataceae</taxon>
        <taxon>Haladaptatus</taxon>
    </lineage>
</organism>
<dbReference type="PANTHER" id="PTHR30622">
    <property type="entry name" value="UNDECAPRENYL-DIPHOSPHATASE"/>
    <property type="match status" value="1"/>
</dbReference>
<feature type="transmembrane region" description="Helical" evidence="12">
    <location>
        <begin position="229"/>
        <end position="249"/>
    </location>
</feature>
<evidence type="ECO:0000256" key="4">
    <source>
        <dbReference type="ARBA" id="ARBA00021581"/>
    </source>
</evidence>
<keyword evidence="6 12" id="KW-0812">Transmembrane</keyword>
<gene>
    <name evidence="12" type="primary">uppP</name>
    <name evidence="13" type="ORF">GCM10025751_13360</name>
</gene>
<accession>A0AAV3UES6</accession>
<dbReference type="InterPro" id="IPR003824">
    <property type="entry name" value="UppP"/>
</dbReference>
<dbReference type="HAMAP" id="MF_01006">
    <property type="entry name" value="Undec_diphosphatase"/>
    <property type="match status" value="1"/>
</dbReference>
<feature type="transmembrane region" description="Helical" evidence="12">
    <location>
        <begin position="158"/>
        <end position="176"/>
    </location>
</feature>
<feature type="transmembrane region" description="Helical" evidence="12">
    <location>
        <begin position="255"/>
        <end position="275"/>
    </location>
</feature>
<evidence type="ECO:0000256" key="6">
    <source>
        <dbReference type="ARBA" id="ARBA00022692"/>
    </source>
</evidence>
<evidence type="ECO:0000256" key="7">
    <source>
        <dbReference type="ARBA" id="ARBA00022801"/>
    </source>
</evidence>
<dbReference type="GO" id="GO:0005886">
    <property type="term" value="C:plasma membrane"/>
    <property type="evidence" value="ECO:0007669"/>
    <property type="project" value="UniProtKB-SubCell"/>
</dbReference>
<comment type="subcellular location">
    <subcellularLocation>
        <location evidence="1 12">Cell membrane</location>
        <topology evidence="1 12">Multi-pass membrane protein</topology>
    </subcellularLocation>
</comment>
<keyword evidence="8 12" id="KW-1133">Transmembrane helix</keyword>
<comment type="catalytic activity">
    <reaction evidence="11 12">
        <text>di-trans,octa-cis-undecaprenyl diphosphate + H2O = di-trans,octa-cis-undecaprenyl phosphate + phosphate + H(+)</text>
        <dbReference type="Rhea" id="RHEA:28094"/>
        <dbReference type="ChEBI" id="CHEBI:15377"/>
        <dbReference type="ChEBI" id="CHEBI:15378"/>
        <dbReference type="ChEBI" id="CHEBI:43474"/>
        <dbReference type="ChEBI" id="CHEBI:58405"/>
        <dbReference type="ChEBI" id="CHEBI:60392"/>
        <dbReference type="EC" id="3.6.1.27"/>
    </reaction>
</comment>
<comment type="caution">
    <text evidence="13">The sequence shown here is derived from an EMBL/GenBank/DDBJ whole genome shotgun (WGS) entry which is preliminary data.</text>
</comment>
<evidence type="ECO:0000256" key="11">
    <source>
        <dbReference type="ARBA" id="ARBA00047594"/>
    </source>
</evidence>
<evidence type="ECO:0000256" key="2">
    <source>
        <dbReference type="ARBA" id="ARBA00010621"/>
    </source>
</evidence>
<dbReference type="AlphaFoldDB" id="A0AAV3UES6"/>
<reference evidence="13 14" key="1">
    <citation type="journal article" date="2019" name="Int. J. Syst. Evol. Microbiol.">
        <title>The Global Catalogue of Microorganisms (GCM) 10K type strain sequencing project: providing services to taxonomists for standard genome sequencing and annotation.</title>
        <authorList>
            <consortium name="The Broad Institute Genomics Platform"/>
            <consortium name="The Broad Institute Genome Sequencing Center for Infectious Disease"/>
            <person name="Wu L."/>
            <person name="Ma J."/>
        </authorList>
    </citation>
    <scope>NUCLEOTIDE SEQUENCE [LARGE SCALE GENOMIC DNA]</scope>
    <source>
        <strain evidence="13 14">JCM 17504</strain>
    </source>
</reference>
<evidence type="ECO:0000313" key="14">
    <source>
        <dbReference type="Proteomes" id="UP001501729"/>
    </source>
</evidence>
<keyword evidence="9 12" id="KW-0472">Membrane</keyword>
<protein>
    <recommendedName>
        <fullName evidence="4 12">Undecaprenyl-diphosphatase</fullName>
        <ecNumber evidence="3 12">3.6.1.27</ecNumber>
    </recommendedName>
    <alternativeName>
        <fullName evidence="10 12">Undecaprenyl pyrophosphate phosphatase</fullName>
    </alternativeName>
</protein>
<keyword evidence="5 12" id="KW-1003">Cell membrane</keyword>
<evidence type="ECO:0000256" key="12">
    <source>
        <dbReference type="HAMAP-Rule" id="MF_01006"/>
    </source>
</evidence>
<evidence type="ECO:0000256" key="10">
    <source>
        <dbReference type="ARBA" id="ARBA00032707"/>
    </source>
</evidence>
<comment type="similarity">
    <text evidence="2 12">Belongs to the UppP family.</text>
</comment>
<dbReference type="GeneID" id="68611921"/>
<evidence type="ECO:0000256" key="5">
    <source>
        <dbReference type="ARBA" id="ARBA00022475"/>
    </source>
</evidence>